<dbReference type="AlphaFoldDB" id="A0A3M0DQ75"/>
<comment type="caution">
    <text evidence="2">The sequence shown here is derived from an EMBL/GenBank/DDBJ whole genome shotgun (WGS) entry which is preliminary data.</text>
</comment>
<gene>
    <name evidence="2" type="ORF">ATH50_0964</name>
</gene>
<feature type="transmembrane region" description="Helical" evidence="1">
    <location>
        <begin position="163"/>
        <end position="183"/>
    </location>
</feature>
<feature type="transmembrane region" description="Helical" evidence="1">
    <location>
        <begin position="132"/>
        <end position="151"/>
    </location>
</feature>
<protein>
    <submittedName>
        <fullName evidence="2">Uncharacterized protein</fullName>
    </submittedName>
</protein>
<sequence>MRRFTTHALLIVVGLISGLLTVAAGPRIGDSPPEQLAIVCTLLASGALLITGGVWFVDRESDTERYIRVPATMLLLLGGGVIVVAIVASQPLQGGITQGLRAILMGLVVLAGGSVAFVGWRWLQRRNIRYPLALHTVVLGLGLSYVLFKLVDQAIAPIPTPVLILIPLGAVALGLGVLFRFPVQSKPSE</sequence>
<evidence type="ECO:0000313" key="3">
    <source>
        <dbReference type="Proteomes" id="UP000277326"/>
    </source>
</evidence>
<evidence type="ECO:0000313" key="2">
    <source>
        <dbReference type="EMBL" id="RMB23734.1"/>
    </source>
</evidence>
<name>A0A3M0DQ75_9EURY</name>
<keyword evidence="1" id="KW-0472">Membrane</keyword>
<keyword evidence="1" id="KW-1133">Transmembrane helix</keyword>
<evidence type="ECO:0000256" key="1">
    <source>
        <dbReference type="SAM" id="Phobius"/>
    </source>
</evidence>
<accession>A0A3M0DQ75</accession>
<feature type="transmembrane region" description="Helical" evidence="1">
    <location>
        <begin position="34"/>
        <end position="57"/>
    </location>
</feature>
<proteinExistence type="predicted"/>
<feature type="transmembrane region" description="Helical" evidence="1">
    <location>
        <begin position="100"/>
        <end position="120"/>
    </location>
</feature>
<keyword evidence="1" id="KW-0812">Transmembrane</keyword>
<feature type="transmembrane region" description="Helical" evidence="1">
    <location>
        <begin position="69"/>
        <end position="88"/>
    </location>
</feature>
<dbReference type="Proteomes" id="UP000277326">
    <property type="component" value="Unassembled WGS sequence"/>
</dbReference>
<reference evidence="2 3" key="1">
    <citation type="journal article" date="2015" name="Stand. Genomic Sci.">
        <title>Genomic Encyclopedia of Bacterial and Archaeal Type Strains, Phase III: the genomes of soil and plant-associated and newly described type strains.</title>
        <authorList>
            <person name="Whitman W.B."/>
            <person name="Woyke T."/>
            <person name="Klenk H.P."/>
            <person name="Zhou Y."/>
            <person name="Lilburn T.G."/>
            <person name="Beck B.J."/>
            <person name="De Vos P."/>
            <person name="Vandamme P."/>
            <person name="Eisen J.A."/>
            <person name="Garrity G."/>
            <person name="Hugenholtz P."/>
            <person name="Kyrpides N.C."/>
        </authorList>
    </citation>
    <scope>NUCLEOTIDE SEQUENCE [LARGE SCALE GENOMIC DNA]</scope>
    <source>
        <strain evidence="2 3">CGMCC 1.10124</strain>
    </source>
</reference>
<dbReference type="EMBL" id="REFS01000002">
    <property type="protein sequence ID" value="RMB23734.1"/>
    <property type="molecule type" value="Genomic_DNA"/>
</dbReference>
<organism evidence="2 3">
    <name type="scientific">Haloplanus aerogenes</name>
    <dbReference type="NCBI Taxonomy" id="660522"/>
    <lineage>
        <taxon>Archaea</taxon>
        <taxon>Methanobacteriati</taxon>
        <taxon>Methanobacteriota</taxon>
        <taxon>Stenosarchaea group</taxon>
        <taxon>Halobacteria</taxon>
        <taxon>Halobacteriales</taxon>
        <taxon>Haloferacaceae</taxon>
        <taxon>Haloplanus</taxon>
    </lineage>
</organism>